<dbReference type="InterPro" id="IPR012318">
    <property type="entry name" value="HTH_CRP"/>
</dbReference>
<dbReference type="Gene3D" id="1.10.10.10">
    <property type="entry name" value="Winged helix-like DNA-binding domain superfamily/Winged helix DNA-binding domain"/>
    <property type="match status" value="1"/>
</dbReference>
<dbReference type="CDD" id="cd00038">
    <property type="entry name" value="CAP_ED"/>
    <property type="match status" value="1"/>
</dbReference>
<dbReference type="Pfam" id="PF00027">
    <property type="entry name" value="cNMP_binding"/>
    <property type="match status" value="1"/>
</dbReference>
<comment type="caution">
    <text evidence="6">The sequence shown here is derived from an EMBL/GenBank/DDBJ whole genome shotgun (WGS) entry which is preliminary data.</text>
</comment>
<dbReference type="GO" id="GO:0005829">
    <property type="term" value="C:cytosol"/>
    <property type="evidence" value="ECO:0007669"/>
    <property type="project" value="TreeGrafter"/>
</dbReference>
<dbReference type="AlphaFoldDB" id="A0A4U1LA84"/>
<evidence type="ECO:0000313" key="6">
    <source>
        <dbReference type="EMBL" id="TKD53395.1"/>
    </source>
</evidence>
<dbReference type="InterPro" id="IPR036390">
    <property type="entry name" value="WH_DNA-bd_sf"/>
</dbReference>
<gene>
    <name evidence="6" type="ORF">FBR43_02730</name>
</gene>
<dbReference type="GO" id="GO:0003677">
    <property type="term" value="F:DNA binding"/>
    <property type="evidence" value="ECO:0007669"/>
    <property type="project" value="UniProtKB-KW"/>
</dbReference>
<dbReference type="SMART" id="SM00419">
    <property type="entry name" value="HTH_CRP"/>
    <property type="match status" value="1"/>
</dbReference>
<dbReference type="GO" id="GO:0003700">
    <property type="term" value="F:DNA-binding transcription factor activity"/>
    <property type="evidence" value="ECO:0007669"/>
    <property type="project" value="TreeGrafter"/>
</dbReference>
<dbReference type="InterPro" id="IPR000595">
    <property type="entry name" value="cNMP-bd_dom"/>
</dbReference>
<accession>A0A4U1LA84</accession>
<keyword evidence="7" id="KW-1185">Reference proteome</keyword>
<dbReference type="SMART" id="SM00100">
    <property type="entry name" value="cNMP"/>
    <property type="match status" value="1"/>
</dbReference>
<dbReference type="InterPro" id="IPR018490">
    <property type="entry name" value="cNMP-bd_dom_sf"/>
</dbReference>
<proteinExistence type="predicted"/>
<dbReference type="InterPro" id="IPR036388">
    <property type="entry name" value="WH-like_DNA-bd_sf"/>
</dbReference>
<evidence type="ECO:0000259" key="5">
    <source>
        <dbReference type="PROSITE" id="PS51063"/>
    </source>
</evidence>
<dbReference type="InterPro" id="IPR050397">
    <property type="entry name" value="Env_Response_Regulators"/>
</dbReference>
<sequence>MRSIAGFYRTGTATQGGFGETLIDFNAGNAFNCLTTRTKRGDASVAGSCFADVLSEHIALTENECSALERLEERNRTLRRGSVLRRSNDAADELFMLRAGTMMTYVLLDDGSRQILRFHFPGDMLGLSTLLYEEAPETICALTECTVCPFEKSSLSELIVEHPRLASMILVYGQIERVALTDRLAALGRTSAKARVGSLLLELRNRLRATDKRVSDSFTLGLTQEEIGDATGLTAVHVNRMLRQLEEERLIAREGGRVTIVDEAALMRATNYVDRYCDLDLGWLPQGR</sequence>
<organism evidence="6 7">
    <name type="scientific">Sphingomonas baiyangensis</name>
    <dbReference type="NCBI Taxonomy" id="2572576"/>
    <lineage>
        <taxon>Bacteria</taxon>
        <taxon>Pseudomonadati</taxon>
        <taxon>Pseudomonadota</taxon>
        <taxon>Alphaproteobacteria</taxon>
        <taxon>Sphingomonadales</taxon>
        <taxon>Sphingomonadaceae</taxon>
        <taxon>Sphingomonas</taxon>
    </lineage>
</organism>
<keyword evidence="2" id="KW-0238">DNA-binding</keyword>
<dbReference type="InterPro" id="IPR014710">
    <property type="entry name" value="RmlC-like_jellyroll"/>
</dbReference>
<evidence type="ECO:0000259" key="4">
    <source>
        <dbReference type="PROSITE" id="PS50042"/>
    </source>
</evidence>
<dbReference type="OrthoDB" id="6155297at2"/>
<reference evidence="6 7" key="1">
    <citation type="submission" date="2019-04" db="EMBL/GenBank/DDBJ databases">
        <authorList>
            <person name="Yang Y."/>
            <person name="Wei D."/>
        </authorList>
    </citation>
    <scope>NUCLEOTIDE SEQUENCE [LARGE SCALE GENOMIC DNA]</scope>
    <source>
        <strain evidence="6 7">L-1-4w-11</strain>
    </source>
</reference>
<feature type="domain" description="Cyclic nucleotide-binding" evidence="4">
    <location>
        <begin position="68"/>
        <end position="138"/>
    </location>
</feature>
<keyword evidence="3" id="KW-0804">Transcription</keyword>
<dbReference type="PANTHER" id="PTHR24567:SF75">
    <property type="entry name" value="FUMARATE AND NITRATE REDUCTION REGULATORY PROTEIN"/>
    <property type="match status" value="1"/>
</dbReference>
<dbReference type="PANTHER" id="PTHR24567">
    <property type="entry name" value="CRP FAMILY TRANSCRIPTIONAL REGULATORY PROTEIN"/>
    <property type="match status" value="1"/>
</dbReference>
<dbReference type="SUPFAM" id="SSF46785">
    <property type="entry name" value="Winged helix' DNA-binding domain"/>
    <property type="match status" value="1"/>
</dbReference>
<dbReference type="Pfam" id="PF13545">
    <property type="entry name" value="HTH_Crp_2"/>
    <property type="match status" value="1"/>
</dbReference>
<name>A0A4U1LA84_9SPHN</name>
<dbReference type="SUPFAM" id="SSF51206">
    <property type="entry name" value="cAMP-binding domain-like"/>
    <property type="match status" value="1"/>
</dbReference>
<evidence type="ECO:0000256" key="1">
    <source>
        <dbReference type="ARBA" id="ARBA00023015"/>
    </source>
</evidence>
<dbReference type="EMBL" id="SWKR01000001">
    <property type="protein sequence ID" value="TKD53395.1"/>
    <property type="molecule type" value="Genomic_DNA"/>
</dbReference>
<evidence type="ECO:0000313" key="7">
    <source>
        <dbReference type="Proteomes" id="UP000309138"/>
    </source>
</evidence>
<dbReference type="PROSITE" id="PS51063">
    <property type="entry name" value="HTH_CRP_2"/>
    <property type="match status" value="1"/>
</dbReference>
<evidence type="ECO:0000256" key="3">
    <source>
        <dbReference type="ARBA" id="ARBA00023163"/>
    </source>
</evidence>
<dbReference type="Proteomes" id="UP000309138">
    <property type="component" value="Unassembled WGS sequence"/>
</dbReference>
<keyword evidence="1" id="KW-0805">Transcription regulation</keyword>
<evidence type="ECO:0000256" key="2">
    <source>
        <dbReference type="ARBA" id="ARBA00023125"/>
    </source>
</evidence>
<protein>
    <submittedName>
        <fullName evidence="6">Crp/Fnr family transcriptional regulator</fullName>
    </submittedName>
</protein>
<dbReference type="Gene3D" id="2.60.120.10">
    <property type="entry name" value="Jelly Rolls"/>
    <property type="match status" value="1"/>
</dbReference>
<feature type="domain" description="HTH crp-type" evidence="5">
    <location>
        <begin position="190"/>
        <end position="264"/>
    </location>
</feature>
<dbReference type="PROSITE" id="PS50042">
    <property type="entry name" value="CNMP_BINDING_3"/>
    <property type="match status" value="1"/>
</dbReference>